<dbReference type="InterPro" id="IPR016962">
    <property type="entry name" value="Dehydrase_ECs4332_prd"/>
</dbReference>
<comment type="caution">
    <text evidence="2">The sequence shown here is derived from an EMBL/GenBank/DDBJ whole genome shotgun (WGS) entry which is preliminary data.</text>
</comment>
<dbReference type="InterPro" id="IPR054545">
    <property type="entry name" value="ApeI-like"/>
</dbReference>
<dbReference type="Pfam" id="PF22818">
    <property type="entry name" value="ApeI-like"/>
    <property type="match status" value="1"/>
</dbReference>
<dbReference type="EMBL" id="MDHN01000028">
    <property type="protein sequence ID" value="OFC70530.1"/>
    <property type="molecule type" value="Genomic_DNA"/>
</dbReference>
<evidence type="ECO:0000259" key="1">
    <source>
        <dbReference type="Pfam" id="PF22818"/>
    </source>
</evidence>
<dbReference type="STRING" id="1656094.BFC18_12265"/>
<protein>
    <recommendedName>
        <fullName evidence="1">ApeI dehydratase-like domain-containing protein</fullName>
    </recommendedName>
</protein>
<feature type="domain" description="ApeI dehydratase-like" evidence="1">
    <location>
        <begin position="23"/>
        <end position="120"/>
    </location>
</feature>
<dbReference type="Gene3D" id="3.10.129.10">
    <property type="entry name" value="Hotdog Thioesterase"/>
    <property type="match status" value="1"/>
</dbReference>
<dbReference type="AlphaFoldDB" id="A0A1E7ZAI5"/>
<accession>A0A1E7ZAI5</accession>
<dbReference type="SUPFAM" id="SSF54637">
    <property type="entry name" value="Thioesterase/thiol ester dehydrase-isomerase"/>
    <property type="match status" value="1"/>
</dbReference>
<name>A0A1E7ZAI5_9ALTE</name>
<organism evidence="2 3">
    <name type="scientific">Alteromonas confluentis</name>
    <dbReference type="NCBI Taxonomy" id="1656094"/>
    <lineage>
        <taxon>Bacteria</taxon>
        <taxon>Pseudomonadati</taxon>
        <taxon>Pseudomonadota</taxon>
        <taxon>Gammaproteobacteria</taxon>
        <taxon>Alteromonadales</taxon>
        <taxon>Alteromonadaceae</taxon>
        <taxon>Alteromonas/Salinimonas group</taxon>
        <taxon>Alteromonas</taxon>
    </lineage>
</organism>
<dbReference type="PIRSF" id="PIRSF030962">
    <property type="entry name" value="Dehydrase_ECs4332_prd"/>
    <property type="match status" value="1"/>
</dbReference>
<evidence type="ECO:0000313" key="2">
    <source>
        <dbReference type="EMBL" id="OFC70530.1"/>
    </source>
</evidence>
<reference evidence="2 3" key="1">
    <citation type="submission" date="2016-08" db="EMBL/GenBank/DDBJ databases">
        <authorList>
            <person name="Seilhamer J.J."/>
        </authorList>
    </citation>
    <scope>NUCLEOTIDE SEQUENCE [LARGE SCALE GENOMIC DNA]</scope>
    <source>
        <strain evidence="2 3">KCTC 42603</strain>
    </source>
</reference>
<dbReference type="OrthoDB" id="9812842at2"/>
<gene>
    <name evidence="2" type="ORF">BFC18_12265</name>
</gene>
<dbReference type="InterPro" id="IPR029069">
    <property type="entry name" value="HotDog_dom_sf"/>
</dbReference>
<evidence type="ECO:0000313" key="3">
    <source>
        <dbReference type="Proteomes" id="UP000175691"/>
    </source>
</evidence>
<sequence>MTDIHALKALFNAQEGPDITAIKMDEASAEITLKVSEDLAWFDGHFPDHKVLPGVVQIDWAGKLAKALFISDSRFHQLTNIKFKTMVMPGAQMQLTLNHNADKGSVSFHFSNETDSFSTGSFKFSAS</sequence>
<proteinExistence type="predicted"/>
<dbReference type="Proteomes" id="UP000175691">
    <property type="component" value="Unassembled WGS sequence"/>
</dbReference>
<keyword evidence="3" id="KW-1185">Reference proteome</keyword>
<dbReference type="RefSeq" id="WP_070125603.1">
    <property type="nucleotide sequence ID" value="NZ_MDHN01000028.1"/>
</dbReference>